<evidence type="ECO:0000256" key="8">
    <source>
        <dbReference type="SAM" id="Phobius"/>
    </source>
</evidence>
<evidence type="ECO:0000313" key="11">
    <source>
        <dbReference type="Proteomes" id="UP000297604"/>
    </source>
</evidence>
<feature type="transmembrane region" description="Helical" evidence="8">
    <location>
        <begin position="369"/>
        <end position="386"/>
    </location>
</feature>
<dbReference type="PANTHER" id="PTHR42718:SF46">
    <property type="entry name" value="BLR6921 PROTEIN"/>
    <property type="match status" value="1"/>
</dbReference>
<gene>
    <name evidence="10" type="ORF">E3O46_06515</name>
</gene>
<evidence type="ECO:0000256" key="5">
    <source>
        <dbReference type="ARBA" id="ARBA00022989"/>
    </source>
</evidence>
<feature type="transmembrane region" description="Helical" evidence="8">
    <location>
        <begin position="416"/>
        <end position="436"/>
    </location>
</feature>
<evidence type="ECO:0000313" key="10">
    <source>
        <dbReference type="EMBL" id="TFC21854.1"/>
    </source>
</evidence>
<keyword evidence="4 8" id="KW-0812">Transmembrane</keyword>
<dbReference type="InterPro" id="IPR011701">
    <property type="entry name" value="MFS"/>
</dbReference>
<evidence type="ECO:0000256" key="7">
    <source>
        <dbReference type="SAM" id="MobiDB-lite"/>
    </source>
</evidence>
<keyword evidence="5 8" id="KW-1133">Transmembrane helix</keyword>
<accession>A0ABY2IRC5</accession>
<feature type="transmembrane region" description="Helical" evidence="8">
    <location>
        <begin position="91"/>
        <end position="114"/>
    </location>
</feature>
<feature type="transmembrane region" description="Helical" evidence="8">
    <location>
        <begin position="60"/>
        <end position="79"/>
    </location>
</feature>
<evidence type="ECO:0000256" key="4">
    <source>
        <dbReference type="ARBA" id="ARBA00022692"/>
    </source>
</evidence>
<keyword evidence="3" id="KW-1003">Cell membrane</keyword>
<evidence type="ECO:0000256" key="3">
    <source>
        <dbReference type="ARBA" id="ARBA00022475"/>
    </source>
</evidence>
<proteinExistence type="predicted"/>
<dbReference type="PROSITE" id="PS50850">
    <property type="entry name" value="MFS"/>
    <property type="match status" value="1"/>
</dbReference>
<sequence length="494" mass="50313">MTSTNVNRDKPTAATTGSTTGFRGALLTLSLSMLLPALSTSIVNVALPSMAEGFSASFQQVQWIVLAYLLAISSLIVGVGRLGDIAGRRRLLLVGTALFTAATFLSGVAPTLWFLIAARAAQGIGAASMMALSMAFVAETVPTPRIGRAMGLLGTMSAIGTALGPSLGGLLIAGFGWRAIFLVTAPLGLLTFVLARRYLPADGPTRKAGRLSFDYVGTLLLALTLGAYSLAVTLEHGVFGSLSMALLLATLVGLGLFVLTETRVSSPLIRLKNFRDPALSAGLGMSALVSTVMMTTLVVGPFHLARALGIQPALIGLVMSAGPVVAALTGVPAGRLVDRLGAQRVVVVGLIGMVIGSISMSFVPISLGIAGYVISLVVITASYALFQTANNTTVMTGILAEQRGVISGMLNLSRNLGLLTGASVMGAIFAFASGAVDITTADPGDVATGTRAAFALAAALVMVALGIAIGSNRSTKVSHRDPVGPGRLSGSGEE</sequence>
<dbReference type="Proteomes" id="UP000297604">
    <property type="component" value="Unassembled WGS sequence"/>
</dbReference>
<feature type="transmembrane region" description="Helical" evidence="8">
    <location>
        <begin position="448"/>
        <end position="470"/>
    </location>
</feature>
<feature type="transmembrane region" description="Helical" evidence="8">
    <location>
        <begin position="211"/>
        <end position="231"/>
    </location>
</feature>
<feature type="transmembrane region" description="Helical" evidence="8">
    <location>
        <begin position="150"/>
        <end position="173"/>
    </location>
</feature>
<dbReference type="CDD" id="cd17321">
    <property type="entry name" value="MFS_MMR_MDR_like"/>
    <property type="match status" value="1"/>
</dbReference>
<keyword evidence="6 8" id="KW-0472">Membrane</keyword>
<dbReference type="Gene3D" id="1.20.1250.20">
    <property type="entry name" value="MFS general substrate transporter like domains"/>
    <property type="match status" value="1"/>
</dbReference>
<feature type="transmembrane region" description="Helical" evidence="8">
    <location>
        <begin position="179"/>
        <end position="199"/>
    </location>
</feature>
<dbReference type="RefSeq" id="WP_134561351.1">
    <property type="nucleotide sequence ID" value="NZ_SOFS01000015.1"/>
</dbReference>
<dbReference type="Pfam" id="PF07690">
    <property type="entry name" value="MFS_1"/>
    <property type="match status" value="1"/>
</dbReference>
<name>A0ABY2IRC5_9MICO</name>
<feature type="transmembrane region" description="Helical" evidence="8">
    <location>
        <begin position="237"/>
        <end position="259"/>
    </location>
</feature>
<dbReference type="EMBL" id="SOFS01000015">
    <property type="protein sequence ID" value="TFC21854.1"/>
    <property type="molecule type" value="Genomic_DNA"/>
</dbReference>
<feature type="domain" description="Major facilitator superfamily (MFS) profile" evidence="9">
    <location>
        <begin position="25"/>
        <end position="476"/>
    </location>
</feature>
<reference evidence="10 11" key="1">
    <citation type="submission" date="2019-03" db="EMBL/GenBank/DDBJ databases">
        <title>Genomics of glacier-inhabiting Cryobacterium strains.</title>
        <authorList>
            <person name="Liu Q."/>
            <person name="Xin Y.-H."/>
        </authorList>
    </citation>
    <scope>NUCLEOTIDE SEQUENCE [LARGE SCALE GENOMIC DNA]</scope>
    <source>
        <strain evidence="10 11">MDB1-5</strain>
    </source>
</reference>
<evidence type="ECO:0000256" key="2">
    <source>
        <dbReference type="ARBA" id="ARBA00022448"/>
    </source>
</evidence>
<feature type="transmembrane region" description="Helical" evidence="8">
    <location>
        <begin position="310"/>
        <end position="333"/>
    </location>
</feature>
<feature type="transmembrane region" description="Helical" evidence="8">
    <location>
        <begin position="345"/>
        <end position="363"/>
    </location>
</feature>
<evidence type="ECO:0000256" key="6">
    <source>
        <dbReference type="ARBA" id="ARBA00023136"/>
    </source>
</evidence>
<evidence type="ECO:0000256" key="1">
    <source>
        <dbReference type="ARBA" id="ARBA00004651"/>
    </source>
</evidence>
<feature type="transmembrane region" description="Helical" evidence="8">
    <location>
        <begin position="120"/>
        <end position="138"/>
    </location>
</feature>
<evidence type="ECO:0000259" key="9">
    <source>
        <dbReference type="PROSITE" id="PS50850"/>
    </source>
</evidence>
<dbReference type="PANTHER" id="PTHR42718">
    <property type="entry name" value="MAJOR FACILITATOR SUPERFAMILY MULTIDRUG TRANSPORTER MFSC"/>
    <property type="match status" value="1"/>
</dbReference>
<feature type="transmembrane region" description="Helical" evidence="8">
    <location>
        <begin position="26"/>
        <end position="48"/>
    </location>
</feature>
<feature type="transmembrane region" description="Helical" evidence="8">
    <location>
        <begin position="279"/>
        <end position="304"/>
    </location>
</feature>
<dbReference type="SUPFAM" id="SSF103473">
    <property type="entry name" value="MFS general substrate transporter"/>
    <property type="match status" value="1"/>
</dbReference>
<dbReference type="InterPro" id="IPR020846">
    <property type="entry name" value="MFS_dom"/>
</dbReference>
<dbReference type="Gene3D" id="1.20.1720.10">
    <property type="entry name" value="Multidrug resistance protein D"/>
    <property type="match status" value="1"/>
</dbReference>
<dbReference type="PRINTS" id="PR01036">
    <property type="entry name" value="TCRTETB"/>
</dbReference>
<comment type="caution">
    <text evidence="10">The sequence shown here is derived from an EMBL/GenBank/DDBJ whole genome shotgun (WGS) entry which is preliminary data.</text>
</comment>
<dbReference type="InterPro" id="IPR036259">
    <property type="entry name" value="MFS_trans_sf"/>
</dbReference>
<keyword evidence="11" id="KW-1185">Reference proteome</keyword>
<keyword evidence="2" id="KW-0813">Transport</keyword>
<protein>
    <submittedName>
        <fullName evidence="10">MFS transporter</fullName>
    </submittedName>
</protein>
<feature type="region of interest" description="Disordered" evidence="7">
    <location>
        <begin position="475"/>
        <end position="494"/>
    </location>
</feature>
<organism evidence="10 11">
    <name type="scientific">Cryobacterium glucosi</name>
    <dbReference type="NCBI Taxonomy" id="1259175"/>
    <lineage>
        <taxon>Bacteria</taxon>
        <taxon>Bacillati</taxon>
        <taxon>Actinomycetota</taxon>
        <taxon>Actinomycetes</taxon>
        <taxon>Micrococcales</taxon>
        <taxon>Microbacteriaceae</taxon>
        <taxon>Cryobacterium</taxon>
    </lineage>
</organism>
<comment type="subcellular location">
    <subcellularLocation>
        <location evidence="1">Cell membrane</location>
        <topology evidence="1">Multi-pass membrane protein</topology>
    </subcellularLocation>
</comment>